<accession>A0A7G2C445</accession>
<proteinExistence type="predicted"/>
<reference evidence="2 3" key="1">
    <citation type="submission" date="2020-08" db="EMBL/GenBank/DDBJ databases">
        <authorList>
            <person name="Newling K."/>
            <person name="Davey J."/>
            <person name="Forrester S."/>
        </authorList>
    </citation>
    <scope>NUCLEOTIDE SEQUENCE [LARGE SCALE GENOMIC DNA]</scope>
    <source>
        <strain evidence="3">Crithidia deanei Carvalho (ATCC PRA-265)</strain>
    </source>
</reference>
<evidence type="ECO:0000313" key="2">
    <source>
        <dbReference type="EMBL" id="CAD2214295.1"/>
    </source>
</evidence>
<feature type="region of interest" description="Disordered" evidence="1">
    <location>
        <begin position="165"/>
        <end position="209"/>
    </location>
</feature>
<feature type="compositionally biased region" description="Basic and acidic residues" evidence="1">
    <location>
        <begin position="146"/>
        <end position="156"/>
    </location>
</feature>
<feature type="compositionally biased region" description="Acidic residues" evidence="1">
    <location>
        <begin position="174"/>
        <end position="192"/>
    </location>
</feature>
<name>A0A7G2C445_9TRYP</name>
<dbReference type="VEuPathDB" id="TriTrypDB:ADEAN_000174000"/>
<dbReference type="EMBL" id="LR877147">
    <property type="protein sequence ID" value="CAD2214295.1"/>
    <property type="molecule type" value="Genomic_DNA"/>
</dbReference>
<feature type="compositionally biased region" description="Polar residues" evidence="1">
    <location>
        <begin position="193"/>
        <end position="202"/>
    </location>
</feature>
<feature type="region of interest" description="Disordered" evidence="1">
    <location>
        <begin position="137"/>
        <end position="156"/>
    </location>
</feature>
<keyword evidence="3" id="KW-1185">Reference proteome</keyword>
<dbReference type="Proteomes" id="UP000515908">
    <property type="component" value="Chromosome 03"/>
</dbReference>
<organism evidence="2 3">
    <name type="scientific">Angomonas deanei</name>
    <dbReference type="NCBI Taxonomy" id="59799"/>
    <lineage>
        <taxon>Eukaryota</taxon>
        <taxon>Discoba</taxon>
        <taxon>Euglenozoa</taxon>
        <taxon>Kinetoplastea</taxon>
        <taxon>Metakinetoplastina</taxon>
        <taxon>Trypanosomatida</taxon>
        <taxon>Trypanosomatidae</taxon>
        <taxon>Strigomonadinae</taxon>
        <taxon>Angomonas</taxon>
    </lineage>
</organism>
<protein>
    <submittedName>
        <fullName evidence="2">Uncharacterized protein</fullName>
    </submittedName>
</protein>
<evidence type="ECO:0000313" key="3">
    <source>
        <dbReference type="Proteomes" id="UP000515908"/>
    </source>
</evidence>
<evidence type="ECO:0000256" key="1">
    <source>
        <dbReference type="SAM" id="MobiDB-lite"/>
    </source>
</evidence>
<gene>
    <name evidence="2" type="ORF">ADEAN_000174000</name>
</gene>
<sequence>MLTDKNLFSSVTTAMREDLTTIEKALLEYDDTRTSIYLKLKERCEEKAAMSLREPLMSANGTFSSSSVDGVTNAFQANICSQLSISQITSAWLNFINSVQGSIWDAKGDAKPNFVGLRQWQQQPLLHRKLGPYFDGSTHSKVPVHKSSELRNNVRDSRIRLKGGEQLLLQRDGAEDDGQGEEEELRDPEDGDGSSSHVSLTVDNDLKTEEDAEDLPALLSLKCELPFMMHCWSATFTMRGTTAGVHFDEENTSYNQAVRRRPNSISLNQRVSVLTCLRYPSSPPVVVSE</sequence>
<dbReference type="AlphaFoldDB" id="A0A7G2C445"/>